<comment type="caution">
    <text evidence="3">The sequence shown here is derived from an EMBL/GenBank/DDBJ whole genome shotgun (WGS) entry which is preliminary data.</text>
</comment>
<evidence type="ECO:0000259" key="2">
    <source>
        <dbReference type="Pfam" id="PF07589"/>
    </source>
</evidence>
<feature type="chain" id="PRO_5009184234" description="Ice-binding protein C-terminal domain-containing protein" evidence="1">
    <location>
        <begin position="26"/>
        <end position="235"/>
    </location>
</feature>
<dbReference type="STRING" id="1781255.BH720_22030"/>
<dbReference type="OrthoDB" id="466853at2"/>
<dbReference type="EMBL" id="MJGC01000102">
    <property type="protein sequence ID" value="OEJ73007.1"/>
    <property type="molecule type" value="Genomic_DNA"/>
</dbReference>
<dbReference type="RefSeq" id="WP_069969379.1">
    <property type="nucleotide sequence ID" value="NZ_CM124774.1"/>
</dbReference>
<gene>
    <name evidence="3" type="ORF">BH720_22030</name>
</gene>
<evidence type="ECO:0000256" key="1">
    <source>
        <dbReference type="SAM" id="SignalP"/>
    </source>
</evidence>
<accession>A0A1E5QEE9</accession>
<feature type="domain" description="Ice-binding protein C-terminal" evidence="2">
    <location>
        <begin position="204"/>
        <end position="228"/>
    </location>
</feature>
<evidence type="ECO:0000313" key="3">
    <source>
        <dbReference type="EMBL" id="OEJ73007.1"/>
    </source>
</evidence>
<keyword evidence="1" id="KW-0732">Signal</keyword>
<dbReference type="AlphaFoldDB" id="A0A1E5QEE9"/>
<proteinExistence type="predicted"/>
<feature type="signal peptide" evidence="1">
    <location>
        <begin position="1"/>
        <end position="25"/>
    </location>
</feature>
<name>A0A1E5QEE9_9CYAN</name>
<sequence>MSFTKNTTWIAVTAVSVLGTGLATPAETYALTLTATAQCSATPPVALYPTRVINGDCQIKQVIPTQNPIVGNGIDEATFWDFDFTQDPNYSLFSAFAQAGNVLTSAVLSLEIIPKTSLVATDLLGIVDVQSNLLSEYTSLPGTLNQPFTFTQDLLSLPLNPYQPQSILASLFSGKNGKIPFRYDDDAIVVSSTLSLTIDESIAPVPEPTSTLGYLLLGLGGIGTLWNRQKMARNA</sequence>
<reference evidence="3" key="1">
    <citation type="submission" date="2016-09" db="EMBL/GenBank/DDBJ databases">
        <title>Draft genome of thermotolerant cyanobacterium Desertifilum sp. strain IPPAS B-1220.</title>
        <authorList>
            <person name="Sinetova M.A."/>
            <person name="Bolakhan K."/>
            <person name="Zayadan B.K."/>
            <person name="Mironov K.S."/>
            <person name="Ustinova V."/>
            <person name="Kupriyanova E.V."/>
            <person name="Sidorov R.A."/>
            <person name="Skrypnik A.N."/>
            <person name="Gogoleva N.E."/>
            <person name="Gogolev Y.V."/>
            <person name="Los D.A."/>
        </authorList>
    </citation>
    <scope>NUCLEOTIDE SEQUENCE [LARGE SCALE GENOMIC DNA]</scope>
    <source>
        <strain evidence="3">IPPAS B-1220</strain>
    </source>
</reference>
<dbReference type="Pfam" id="PF07589">
    <property type="entry name" value="PEP-CTERM"/>
    <property type="match status" value="1"/>
</dbReference>
<protein>
    <recommendedName>
        <fullName evidence="2">Ice-binding protein C-terminal domain-containing protein</fullName>
    </recommendedName>
</protein>
<organism evidence="3">
    <name type="scientific">Desertifilum tharense IPPAS B-1220</name>
    <dbReference type="NCBI Taxonomy" id="1781255"/>
    <lineage>
        <taxon>Bacteria</taxon>
        <taxon>Bacillati</taxon>
        <taxon>Cyanobacteriota</taxon>
        <taxon>Cyanophyceae</taxon>
        <taxon>Desertifilales</taxon>
        <taxon>Desertifilaceae</taxon>
        <taxon>Desertifilum</taxon>
    </lineage>
</organism>
<dbReference type="InterPro" id="IPR013424">
    <property type="entry name" value="Ice-binding_C"/>
</dbReference>